<feature type="compositionally biased region" description="Basic and acidic residues" evidence="5">
    <location>
        <begin position="497"/>
        <end position="507"/>
    </location>
</feature>
<keyword evidence="3 4" id="KW-0067">ATP-binding</keyword>
<dbReference type="InterPro" id="IPR000719">
    <property type="entry name" value="Prot_kinase_dom"/>
</dbReference>
<dbReference type="Gene3D" id="1.10.510.10">
    <property type="entry name" value="Transferase(Phosphotransferase) domain 1"/>
    <property type="match status" value="1"/>
</dbReference>
<evidence type="ECO:0000256" key="3">
    <source>
        <dbReference type="ARBA" id="ARBA00022840"/>
    </source>
</evidence>
<feature type="domain" description="Protein kinase" evidence="6">
    <location>
        <begin position="32"/>
        <end position="326"/>
    </location>
</feature>
<dbReference type="Pfam" id="PF00069">
    <property type="entry name" value="Pkinase"/>
    <property type="match status" value="1"/>
</dbReference>
<feature type="compositionally biased region" description="Basic residues" evidence="5">
    <location>
        <begin position="441"/>
        <end position="456"/>
    </location>
</feature>
<feature type="compositionally biased region" description="Acidic residues" evidence="5">
    <location>
        <begin position="612"/>
        <end position="625"/>
    </location>
</feature>
<accession>A0ABN7SDX6</accession>
<dbReference type="Proteomes" id="UP001158576">
    <property type="component" value="Chromosome XSR"/>
</dbReference>
<dbReference type="EC" id="2.7.11.1" evidence="1"/>
<evidence type="ECO:0000313" key="7">
    <source>
        <dbReference type="EMBL" id="CAG5096136.1"/>
    </source>
</evidence>
<dbReference type="SMART" id="SM00220">
    <property type="entry name" value="S_TKc"/>
    <property type="match status" value="1"/>
</dbReference>
<feature type="compositionally biased region" description="Basic and acidic residues" evidence="5">
    <location>
        <begin position="654"/>
        <end position="664"/>
    </location>
</feature>
<sequence length="838" mass="93755">MPPKKGKKVVGYQKAEPIAPGFVVTDARKVSYVTGEAVGEGGFGLIYLADVQGRQVDIDNARYVMKIEPKANGPLFQEINFYNRHCKESDIVKFAKEKKIGVLGIPKFMSSGVIAYNGNDLRYLVMQRFGRDLQKVFDENGTFSRQLNAQIATKMLYSLEYMHRKRYAHADIKGANILLGNEVNADKEELYLIDFGLAYLLPANPIERPDPKARHDGTIEYCSTDAHSGCKPSFRGDLEILLWNLAHWASGDLPWLTLIKEGMPDSQKEKVASLKREMLANSDQFMSDLGIEDHKEIKQLMKYIGAMKYSDEVDFKKVRAFFEPQLPSGNKLAFKQIKSRKSFVPGKKLPKVQRTITPAPRKAPSRVTPAKPKASSRKTTIANKSTAEKVKIAGRQGRATTSVIDESSDEEISFSRSRSRNEKTRKKSNEEEDDDYDPSSSKKKAATRSRQTKRAMKTSTEEDSTEMTVPVKQRAKKQALSTGSPAVRGSSTRSRRNLSEQKKHTETIAETSEDDIPKETPKRSTRKKASTVEKVQEVKTRKVTDKLAKMRELRDAQLQKAKEEKKKESSFSSFEEDQENIPPIVEEILDESADIQAKKGVNLNFSLDAETTMEDIASSEEDEDPPLPKVPKRGNRSLAESSSDVRYSRKKKGRAPEKKLKNAERPLPTLQGPFPPEERTIKTPVTSSAAPATPPSASPITSPAGPQSTPPVHEDAVKLSTRSNNLVPGFSGYVLPKTWANLNPTGQTYEGHDTYSVQCEHNSQLSDLHCIQLTGAAKDKIIEESVRAAEQLEINKERQSLIDATNEFLNLPGILTHCRCGIWTIRMSKLLLTRRLAR</sequence>
<proteinExistence type="predicted"/>
<keyword evidence="2 4" id="KW-0547">Nucleotide-binding</keyword>
<evidence type="ECO:0000256" key="5">
    <source>
        <dbReference type="SAM" id="MobiDB-lite"/>
    </source>
</evidence>
<reference evidence="7 8" key="1">
    <citation type="submission" date="2021-04" db="EMBL/GenBank/DDBJ databases">
        <authorList>
            <person name="Bliznina A."/>
        </authorList>
    </citation>
    <scope>NUCLEOTIDE SEQUENCE [LARGE SCALE GENOMIC DNA]</scope>
</reference>
<feature type="region of interest" description="Disordered" evidence="5">
    <location>
        <begin position="612"/>
        <end position="713"/>
    </location>
</feature>
<dbReference type="InterPro" id="IPR050235">
    <property type="entry name" value="CK1_Ser-Thr_kinase"/>
</dbReference>
<evidence type="ECO:0000313" key="8">
    <source>
        <dbReference type="Proteomes" id="UP001158576"/>
    </source>
</evidence>
<evidence type="ECO:0000256" key="4">
    <source>
        <dbReference type="PROSITE-ProRule" id="PRU10141"/>
    </source>
</evidence>
<dbReference type="EMBL" id="OU015569">
    <property type="protein sequence ID" value="CAG5096136.1"/>
    <property type="molecule type" value="Genomic_DNA"/>
</dbReference>
<dbReference type="SUPFAM" id="SSF56112">
    <property type="entry name" value="Protein kinase-like (PK-like)"/>
    <property type="match status" value="1"/>
</dbReference>
<feature type="region of interest" description="Disordered" evidence="5">
    <location>
        <begin position="350"/>
        <end position="581"/>
    </location>
</feature>
<dbReference type="PROSITE" id="PS00107">
    <property type="entry name" value="PROTEIN_KINASE_ATP"/>
    <property type="match status" value="1"/>
</dbReference>
<name>A0ABN7SDX6_OIKDI</name>
<dbReference type="InterPro" id="IPR008271">
    <property type="entry name" value="Ser/Thr_kinase_AS"/>
</dbReference>
<dbReference type="InterPro" id="IPR017441">
    <property type="entry name" value="Protein_kinase_ATP_BS"/>
</dbReference>
<gene>
    <name evidence="7" type="ORF">OKIOD_LOCUS6044</name>
</gene>
<feature type="compositionally biased region" description="Polar residues" evidence="5">
    <location>
        <begin position="479"/>
        <end position="492"/>
    </location>
</feature>
<dbReference type="PANTHER" id="PTHR11909">
    <property type="entry name" value="CASEIN KINASE-RELATED"/>
    <property type="match status" value="1"/>
</dbReference>
<keyword evidence="8" id="KW-1185">Reference proteome</keyword>
<dbReference type="PROSITE" id="PS50011">
    <property type="entry name" value="PROTEIN_KINASE_DOM"/>
    <property type="match status" value="1"/>
</dbReference>
<protein>
    <recommendedName>
        <fullName evidence="1">non-specific serine/threonine protein kinase</fullName>
        <ecNumber evidence="1">2.7.11.1</ecNumber>
    </recommendedName>
</protein>
<evidence type="ECO:0000259" key="6">
    <source>
        <dbReference type="PROSITE" id="PS50011"/>
    </source>
</evidence>
<dbReference type="InterPro" id="IPR011009">
    <property type="entry name" value="Kinase-like_dom_sf"/>
</dbReference>
<feature type="compositionally biased region" description="Basic and acidic residues" evidence="5">
    <location>
        <begin position="530"/>
        <end position="569"/>
    </location>
</feature>
<organism evidence="7 8">
    <name type="scientific">Oikopleura dioica</name>
    <name type="common">Tunicate</name>
    <dbReference type="NCBI Taxonomy" id="34765"/>
    <lineage>
        <taxon>Eukaryota</taxon>
        <taxon>Metazoa</taxon>
        <taxon>Chordata</taxon>
        <taxon>Tunicata</taxon>
        <taxon>Appendicularia</taxon>
        <taxon>Copelata</taxon>
        <taxon>Oikopleuridae</taxon>
        <taxon>Oikopleura</taxon>
    </lineage>
</organism>
<evidence type="ECO:0000256" key="2">
    <source>
        <dbReference type="ARBA" id="ARBA00022741"/>
    </source>
</evidence>
<evidence type="ECO:0000256" key="1">
    <source>
        <dbReference type="ARBA" id="ARBA00012513"/>
    </source>
</evidence>
<dbReference type="PROSITE" id="PS00108">
    <property type="entry name" value="PROTEIN_KINASE_ST"/>
    <property type="match status" value="1"/>
</dbReference>
<feature type="binding site" evidence="4">
    <location>
        <position position="66"/>
    </location>
    <ligand>
        <name>ATP</name>
        <dbReference type="ChEBI" id="CHEBI:30616"/>
    </ligand>
</feature>